<keyword evidence="5" id="KW-0808">Transferase</keyword>
<dbReference type="InterPro" id="IPR050122">
    <property type="entry name" value="RTK"/>
</dbReference>
<feature type="region of interest" description="Disordered" evidence="18">
    <location>
        <begin position="188"/>
        <end position="208"/>
    </location>
</feature>
<dbReference type="InterPro" id="IPR055163">
    <property type="entry name" value="ALK/LTK-like_GRD"/>
</dbReference>
<dbReference type="FunFam" id="1.10.510.10:FF:000113">
    <property type="entry name" value="Tyrosine-protein kinase receptor"/>
    <property type="match status" value="1"/>
</dbReference>
<name>A0ABD2EVT5_DAUMA</name>
<feature type="region of interest" description="Disordered" evidence="18">
    <location>
        <begin position="35"/>
        <end position="61"/>
    </location>
</feature>
<evidence type="ECO:0000256" key="18">
    <source>
        <dbReference type="SAM" id="MobiDB-lite"/>
    </source>
</evidence>
<evidence type="ECO:0000256" key="10">
    <source>
        <dbReference type="ARBA" id="ARBA00022840"/>
    </source>
</evidence>
<evidence type="ECO:0000256" key="7">
    <source>
        <dbReference type="ARBA" id="ARBA00022729"/>
    </source>
</evidence>
<keyword evidence="7" id="KW-0732">Signal</keyword>
<evidence type="ECO:0000256" key="5">
    <source>
        <dbReference type="ARBA" id="ARBA00022679"/>
    </source>
</evidence>
<evidence type="ECO:0000256" key="15">
    <source>
        <dbReference type="ARBA" id="ARBA00023170"/>
    </source>
</evidence>
<dbReference type="EMBL" id="JBFSEQ010000002">
    <property type="protein sequence ID" value="KAL2790404.1"/>
    <property type="molecule type" value="Genomic_DNA"/>
</dbReference>
<dbReference type="InterPro" id="IPR020635">
    <property type="entry name" value="Tyr_kinase_cat_dom"/>
</dbReference>
<feature type="compositionally biased region" description="Polar residues" evidence="18">
    <location>
        <begin position="52"/>
        <end position="61"/>
    </location>
</feature>
<keyword evidence="21" id="KW-1185">Reference proteome</keyword>
<keyword evidence="3" id="KW-1003">Cell membrane</keyword>
<evidence type="ECO:0000256" key="11">
    <source>
        <dbReference type="ARBA" id="ARBA00022989"/>
    </source>
</evidence>
<keyword evidence="4" id="KW-0597">Phosphoprotein</keyword>
<dbReference type="InterPro" id="IPR011009">
    <property type="entry name" value="Kinase-like_dom_sf"/>
</dbReference>
<keyword evidence="13" id="KW-0829">Tyrosine-protein kinase</keyword>
<dbReference type="AlphaFoldDB" id="A0ABD2EVT5"/>
<dbReference type="GO" id="GO:0004714">
    <property type="term" value="F:transmembrane receptor protein tyrosine kinase activity"/>
    <property type="evidence" value="ECO:0007669"/>
    <property type="project" value="UniProtKB-EC"/>
</dbReference>
<evidence type="ECO:0000259" key="19">
    <source>
        <dbReference type="PROSITE" id="PS50011"/>
    </source>
</evidence>
<dbReference type="InterPro" id="IPR008266">
    <property type="entry name" value="Tyr_kinase_AS"/>
</dbReference>
<evidence type="ECO:0000256" key="12">
    <source>
        <dbReference type="ARBA" id="ARBA00023136"/>
    </source>
</evidence>
<evidence type="ECO:0000256" key="14">
    <source>
        <dbReference type="ARBA" id="ARBA00023157"/>
    </source>
</evidence>
<feature type="region of interest" description="Disordered" evidence="18">
    <location>
        <begin position="672"/>
        <end position="733"/>
    </location>
</feature>
<proteinExistence type="predicted"/>
<dbReference type="Pfam" id="PF07714">
    <property type="entry name" value="PK_Tyr_Ser-Thr"/>
    <property type="match status" value="1"/>
</dbReference>
<feature type="non-terminal residue" evidence="20">
    <location>
        <position position="733"/>
    </location>
</feature>
<gene>
    <name evidence="20" type="ORF">WCI35_005538</name>
</gene>
<feature type="compositionally biased region" description="Gly residues" evidence="18">
    <location>
        <begin position="261"/>
        <end position="270"/>
    </location>
</feature>
<feature type="compositionally biased region" description="Polar residues" evidence="18">
    <location>
        <begin position="724"/>
        <end position="733"/>
    </location>
</feature>
<evidence type="ECO:0000313" key="20">
    <source>
        <dbReference type="EMBL" id="KAL2790404.1"/>
    </source>
</evidence>
<evidence type="ECO:0000256" key="16">
    <source>
        <dbReference type="ARBA" id="ARBA00023180"/>
    </source>
</evidence>
<dbReference type="Gene3D" id="3.30.200.20">
    <property type="entry name" value="Phosphorylase Kinase, domain 1"/>
    <property type="match status" value="1"/>
</dbReference>
<evidence type="ECO:0000256" key="9">
    <source>
        <dbReference type="ARBA" id="ARBA00022777"/>
    </source>
</evidence>
<reference evidence="20 21" key="1">
    <citation type="journal article" date="2024" name="G3 (Bethesda)">
        <title>A hybrid genome assembly of the endangered aye-aye (Daubentonia madagascariensis).</title>
        <authorList>
            <person name="Versoza C.J."/>
            <person name="Pfeifer S.P."/>
        </authorList>
    </citation>
    <scope>NUCLEOTIDE SEQUENCE [LARGE SCALE GENOMIC DNA]</scope>
    <source>
        <strain evidence="20">6821</strain>
    </source>
</reference>
<keyword evidence="6" id="KW-0812">Transmembrane</keyword>
<comment type="subcellular location">
    <subcellularLocation>
        <location evidence="1">Cell membrane</location>
        <topology evidence="1">Single-pass type I membrane protein</topology>
    </subcellularLocation>
</comment>
<evidence type="ECO:0000313" key="21">
    <source>
        <dbReference type="Proteomes" id="UP001610411"/>
    </source>
</evidence>
<dbReference type="PANTHER" id="PTHR24416">
    <property type="entry name" value="TYROSINE-PROTEIN KINASE RECEPTOR"/>
    <property type="match status" value="1"/>
</dbReference>
<dbReference type="InterPro" id="IPR001245">
    <property type="entry name" value="Ser-Thr/Tyr_kinase_cat_dom"/>
</dbReference>
<dbReference type="GO" id="GO:0005524">
    <property type="term" value="F:ATP binding"/>
    <property type="evidence" value="ECO:0007669"/>
    <property type="project" value="UniProtKB-KW"/>
</dbReference>
<evidence type="ECO:0000256" key="17">
    <source>
        <dbReference type="ARBA" id="ARBA00051243"/>
    </source>
</evidence>
<dbReference type="Gene3D" id="1.10.510.10">
    <property type="entry name" value="Transferase(Phosphotransferase) domain 1"/>
    <property type="match status" value="1"/>
</dbReference>
<sequence>WAAWAGWCCGSEPRAPFSAPAQGRRRLFRYPRPCQLPAPGTRKSPPRLAAWSQPSPLNPSGTEGSWLFSTCGASGRRGPTQAQCDGVYAGTSVVVTVGAAGLLRGVQLWQAPGTGQYLISAYGAAGGKGAKNHLSRAHGVFVSAIFSLGRGEPLYILVGQQGEDACPGGSPESQLVCLGESLAAEEHAVTDRTERVPGSRRWAGGGGGGGGATYVFRLRAGELEPLLVAAGGGGRAYLRQRNRGWAQTAPEKLENRSAAPGSGGRGGAAGGDASETDSLWANGEDGGSFIHPSSELYLQPLAVTESHGEVEIRRYLNCSHCPLRDCQWQAELQLAECLCPEGMELAVDNITCMDLPTPPGPLVLMVAVVVTSTLSLLMVCGVLILGGAWSSSVLASAPRAHRGFPSQCHSAQTLPELCSHQDELDFLMEALIISKFSHQNIVQCVGLSLQATPRLILLELMSGGDMKSFLRHSRPHLGQPSPLVMQDLLQLAHDIAQGCHYLEENHFIHRDIAARNCLLSCTGPSRVAKIGDFGMARDIYRASYYRKGDQALLPVKWMPPEAFLEGIFTSKTDSWSFGVLLWEIFSLGYMPYPGRTNQEVLDFIVAGGRMDPPRGCPGPVYRIMTWCWQHQPELRPSFASILEHLQYCTQDPDVLNSPLPLELGPIVEEEGASGLGNRSLEGPRSPQPQELSPEGMKSYGGSPLSPWLPSGLKPLRSKGLHPQNLGNPNYGSW</sequence>
<evidence type="ECO:0000256" key="3">
    <source>
        <dbReference type="ARBA" id="ARBA00022475"/>
    </source>
</evidence>
<dbReference type="Proteomes" id="UP001610411">
    <property type="component" value="Unassembled WGS sequence"/>
</dbReference>
<feature type="region of interest" description="Disordered" evidence="18">
    <location>
        <begin position="248"/>
        <end position="284"/>
    </location>
</feature>
<dbReference type="InterPro" id="IPR000719">
    <property type="entry name" value="Prot_kinase_dom"/>
</dbReference>
<dbReference type="PROSITE" id="PS50011">
    <property type="entry name" value="PROTEIN_KINASE_DOM"/>
    <property type="match status" value="1"/>
</dbReference>
<dbReference type="GO" id="GO:0005886">
    <property type="term" value="C:plasma membrane"/>
    <property type="evidence" value="ECO:0007669"/>
    <property type="project" value="UniProtKB-SubCell"/>
</dbReference>
<keyword evidence="15 20" id="KW-0675">Receptor</keyword>
<keyword evidence="11" id="KW-1133">Transmembrane helix</keyword>
<feature type="compositionally biased region" description="Basic and acidic residues" evidence="18">
    <location>
        <begin position="188"/>
        <end position="197"/>
    </location>
</feature>
<evidence type="ECO:0000256" key="13">
    <source>
        <dbReference type="ARBA" id="ARBA00023137"/>
    </source>
</evidence>
<keyword evidence="8" id="KW-0547">Nucleotide-binding</keyword>
<evidence type="ECO:0000256" key="8">
    <source>
        <dbReference type="ARBA" id="ARBA00022741"/>
    </source>
</evidence>
<keyword evidence="12" id="KW-0472">Membrane</keyword>
<dbReference type="PRINTS" id="PR00109">
    <property type="entry name" value="TYRKINASE"/>
</dbReference>
<comment type="catalytic activity">
    <reaction evidence="17">
        <text>L-tyrosyl-[protein] + ATP = O-phospho-L-tyrosyl-[protein] + ADP + H(+)</text>
        <dbReference type="Rhea" id="RHEA:10596"/>
        <dbReference type="Rhea" id="RHEA-COMP:10136"/>
        <dbReference type="Rhea" id="RHEA-COMP:20101"/>
        <dbReference type="ChEBI" id="CHEBI:15378"/>
        <dbReference type="ChEBI" id="CHEBI:30616"/>
        <dbReference type="ChEBI" id="CHEBI:46858"/>
        <dbReference type="ChEBI" id="CHEBI:61978"/>
        <dbReference type="ChEBI" id="CHEBI:456216"/>
        <dbReference type="EC" id="2.7.10.1"/>
    </reaction>
</comment>
<evidence type="ECO:0000256" key="4">
    <source>
        <dbReference type="ARBA" id="ARBA00022553"/>
    </source>
</evidence>
<accession>A0ABD2EVT5</accession>
<keyword evidence="9 20" id="KW-0418">Kinase</keyword>
<protein>
    <recommendedName>
        <fullName evidence="2">receptor protein-tyrosine kinase</fullName>
        <ecNumber evidence="2">2.7.10.1</ecNumber>
    </recommendedName>
</protein>
<dbReference type="EC" id="2.7.10.1" evidence="2"/>
<evidence type="ECO:0000256" key="1">
    <source>
        <dbReference type="ARBA" id="ARBA00004251"/>
    </source>
</evidence>
<dbReference type="Pfam" id="PF12810">
    <property type="entry name" value="ALK_LTK_GRD"/>
    <property type="match status" value="1"/>
</dbReference>
<dbReference type="InterPro" id="IPR002011">
    <property type="entry name" value="Tyr_kinase_rcpt_2_CS"/>
</dbReference>
<feature type="non-terminal residue" evidence="20">
    <location>
        <position position="1"/>
    </location>
</feature>
<keyword evidence="10" id="KW-0067">ATP-binding</keyword>
<dbReference type="PANTHER" id="PTHR24416:SF294">
    <property type="entry name" value="LEUKOCYTE TYROSINE KINASE RECEPTOR"/>
    <property type="match status" value="1"/>
</dbReference>
<dbReference type="PROSITE" id="PS00109">
    <property type="entry name" value="PROTEIN_KINASE_TYR"/>
    <property type="match status" value="1"/>
</dbReference>
<dbReference type="SUPFAM" id="SSF56112">
    <property type="entry name" value="Protein kinase-like (PK-like)"/>
    <property type="match status" value="1"/>
</dbReference>
<keyword evidence="16" id="KW-0325">Glycoprotein</keyword>
<keyword evidence="14" id="KW-1015">Disulfide bond</keyword>
<evidence type="ECO:0000256" key="2">
    <source>
        <dbReference type="ARBA" id="ARBA00011902"/>
    </source>
</evidence>
<comment type="caution">
    <text evidence="20">The sequence shown here is derived from an EMBL/GenBank/DDBJ whole genome shotgun (WGS) entry which is preliminary data.</text>
</comment>
<evidence type="ECO:0000256" key="6">
    <source>
        <dbReference type="ARBA" id="ARBA00022692"/>
    </source>
</evidence>
<organism evidence="20 21">
    <name type="scientific">Daubentonia madagascariensis</name>
    <name type="common">Aye-aye</name>
    <name type="synonym">Sciurus madagascariensis</name>
    <dbReference type="NCBI Taxonomy" id="31869"/>
    <lineage>
        <taxon>Eukaryota</taxon>
        <taxon>Metazoa</taxon>
        <taxon>Chordata</taxon>
        <taxon>Craniata</taxon>
        <taxon>Vertebrata</taxon>
        <taxon>Euteleostomi</taxon>
        <taxon>Mammalia</taxon>
        <taxon>Eutheria</taxon>
        <taxon>Euarchontoglires</taxon>
        <taxon>Primates</taxon>
        <taxon>Strepsirrhini</taxon>
        <taxon>Chiromyiformes</taxon>
        <taxon>Daubentoniidae</taxon>
        <taxon>Daubentonia</taxon>
    </lineage>
</organism>
<dbReference type="PROSITE" id="PS00239">
    <property type="entry name" value="RECEPTOR_TYR_KIN_II"/>
    <property type="match status" value="1"/>
</dbReference>
<dbReference type="SMART" id="SM00219">
    <property type="entry name" value="TyrKc"/>
    <property type="match status" value="1"/>
</dbReference>
<feature type="domain" description="Protein kinase" evidence="19">
    <location>
        <begin position="379"/>
        <end position="647"/>
    </location>
</feature>